<feature type="transmembrane region" description="Helical" evidence="6">
    <location>
        <begin position="367"/>
        <end position="387"/>
    </location>
</feature>
<accession>A0ABP0PTP6</accession>
<dbReference type="Proteomes" id="UP001642464">
    <property type="component" value="Unassembled WGS sequence"/>
</dbReference>
<dbReference type="SUPFAM" id="SSF52540">
    <property type="entry name" value="P-loop containing nucleoside triphosphate hydrolases"/>
    <property type="match status" value="1"/>
</dbReference>
<dbReference type="CDD" id="cd18791">
    <property type="entry name" value="SF2_C_RHA"/>
    <property type="match status" value="1"/>
</dbReference>
<keyword evidence="6" id="KW-0472">Membrane</keyword>
<evidence type="ECO:0000256" key="1">
    <source>
        <dbReference type="ARBA" id="ARBA00022741"/>
    </source>
</evidence>
<keyword evidence="1" id="KW-0547">Nucleotide-binding</keyword>
<dbReference type="Pfam" id="PF04403">
    <property type="entry name" value="PqiA"/>
    <property type="match status" value="1"/>
</dbReference>
<evidence type="ECO:0000256" key="2">
    <source>
        <dbReference type="ARBA" id="ARBA00022801"/>
    </source>
</evidence>
<dbReference type="SMART" id="SM00847">
    <property type="entry name" value="HA2"/>
    <property type="match status" value="1"/>
</dbReference>
<dbReference type="Pfam" id="PF00271">
    <property type="entry name" value="Helicase_C"/>
    <property type="match status" value="1"/>
</dbReference>
<keyword evidence="3 9" id="KW-0347">Helicase</keyword>
<feature type="compositionally biased region" description="Basic residues" evidence="5">
    <location>
        <begin position="1010"/>
        <end position="1021"/>
    </location>
</feature>
<feature type="region of interest" description="Disordered" evidence="5">
    <location>
        <begin position="1006"/>
        <end position="1032"/>
    </location>
</feature>
<evidence type="ECO:0000259" key="7">
    <source>
        <dbReference type="PROSITE" id="PS51192"/>
    </source>
</evidence>
<evidence type="ECO:0000256" key="5">
    <source>
        <dbReference type="SAM" id="MobiDB-lite"/>
    </source>
</evidence>
<dbReference type="PROSITE" id="PS51192">
    <property type="entry name" value="HELICASE_ATP_BIND_1"/>
    <property type="match status" value="1"/>
</dbReference>
<dbReference type="Gene3D" id="3.40.50.300">
    <property type="entry name" value="P-loop containing nucleotide triphosphate hydrolases"/>
    <property type="match status" value="2"/>
</dbReference>
<dbReference type="PANTHER" id="PTHR18934">
    <property type="entry name" value="ATP-DEPENDENT RNA HELICASE"/>
    <property type="match status" value="1"/>
</dbReference>
<dbReference type="Gene3D" id="1.20.120.1080">
    <property type="match status" value="1"/>
</dbReference>
<dbReference type="Pfam" id="PF00270">
    <property type="entry name" value="DEAD"/>
    <property type="match status" value="1"/>
</dbReference>
<feature type="transmembrane region" description="Helical" evidence="6">
    <location>
        <begin position="149"/>
        <end position="171"/>
    </location>
</feature>
<evidence type="ECO:0000313" key="9">
    <source>
        <dbReference type="EMBL" id="CAK9079126.1"/>
    </source>
</evidence>
<name>A0ABP0PTP6_9DINO</name>
<feature type="transmembrane region" description="Helical" evidence="6">
    <location>
        <begin position="12"/>
        <end position="34"/>
    </location>
</feature>
<keyword evidence="6" id="KW-0812">Transmembrane</keyword>
<dbReference type="EMBL" id="CAXAMM010038573">
    <property type="protein sequence ID" value="CAK9079126.1"/>
    <property type="molecule type" value="Genomic_DNA"/>
</dbReference>
<feature type="transmembrane region" description="Helical" evidence="6">
    <location>
        <begin position="236"/>
        <end position="256"/>
    </location>
</feature>
<feature type="transmembrane region" description="Helical" evidence="6">
    <location>
        <begin position="399"/>
        <end position="418"/>
    </location>
</feature>
<feature type="transmembrane region" description="Helical" evidence="6">
    <location>
        <begin position="49"/>
        <end position="72"/>
    </location>
</feature>
<evidence type="ECO:0000313" key="10">
    <source>
        <dbReference type="Proteomes" id="UP001642464"/>
    </source>
</evidence>
<proteinExistence type="predicted"/>
<evidence type="ECO:0000256" key="6">
    <source>
        <dbReference type="SAM" id="Phobius"/>
    </source>
</evidence>
<dbReference type="PANTHER" id="PTHR18934:SF99">
    <property type="entry name" value="ATP-DEPENDENT RNA HELICASE DHX37-RELATED"/>
    <property type="match status" value="1"/>
</dbReference>
<reference evidence="9 10" key="1">
    <citation type="submission" date="2024-02" db="EMBL/GenBank/DDBJ databases">
        <authorList>
            <person name="Chen Y."/>
            <person name="Shah S."/>
            <person name="Dougan E. K."/>
            <person name="Thang M."/>
            <person name="Chan C."/>
        </authorList>
    </citation>
    <scope>NUCLEOTIDE SEQUENCE [LARGE SCALE GENOMIC DNA]</scope>
</reference>
<dbReference type="InterPro" id="IPR014001">
    <property type="entry name" value="Helicase_ATP-bd"/>
</dbReference>
<evidence type="ECO:0000256" key="3">
    <source>
        <dbReference type="ARBA" id="ARBA00022806"/>
    </source>
</evidence>
<comment type="caution">
    <text evidence="9">The sequence shown here is derived from an EMBL/GenBank/DDBJ whole genome shotgun (WGS) entry which is preliminary data.</text>
</comment>
<keyword evidence="2" id="KW-0378">Hydrolase</keyword>
<dbReference type="SMART" id="SM00487">
    <property type="entry name" value="DEXDc"/>
    <property type="match status" value="1"/>
</dbReference>
<protein>
    <submittedName>
        <fullName evidence="9">Probable ATP-dependent RNA helicase spindle-E</fullName>
    </submittedName>
</protein>
<feature type="transmembrane region" description="Helical" evidence="6">
    <location>
        <begin position="319"/>
        <end position="346"/>
    </location>
</feature>
<dbReference type="InterPro" id="IPR007498">
    <property type="entry name" value="PqiA-like"/>
</dbReference>
<keyword evidence="4" id="KW-0067">ATP-binding</keyword>
<dbReference type="PROSITE" id="PS51194">
    <property type="entry name" value="HELICASE_CTER"/>
    <property type="match status" value="1"/>
</dbReference>
<dbReference type="CDD" id="cd17917">
    <property type="entry name" value="DEXHc_RHA-like"/>
    <property type="match status" value="1"/>
</dbReference>
<gene>
    <name evidence="9" type="ORF">SCF082_LOCUS37769</name>
</gene>
<dbReference type="SMART" id="SM00490">
    <property type="entry name" value="HELICc"/>
    <property type="match status" value="1"/>
</dbReference>
<keyword evidence="6" id="KW-1133">Transmembrane helix</keyword>
<feature type="domain" description="Helicase C-terminal" evidence="8">
    <location>
        <begin position="674"/>
        <end position="866"/>
    </location>
</feature>
<feature type="transmembrane region" description="Helical" evidence="6">
    <location>
        <begin position="104"/>
        <end position="128"/>
    </location>
</feature>
<keyword evidence="10" id="KW-1185">Reference proteome</keyword>
<evidence type="ECO:0000259" key="8">
    <source>
        <dbReference type="PROSITE" id="PS51194"/>
    </source>
</evidence>
<dbReference type="InterPro" id="IPR011545">
    <property type="entry name" value="DEAD/DEAH_box_helicase_dom"/>
</dbReference>
<dbReference type="GO" id="GO:0004386">
    <property type="term" value="F:helicase activity"/>
    <property type="evidence" value="ECO:0007669"/>
    <property type="project" value="UniProtKB-KW"/>
</dbReference>
<sequence length="1032" mass="114796">MALTLDGTPQEIVNCVAVVLLISLLVVVAAAACYDHRRKHEELKRRHPAAWVISLLICSYLLLFPALFATLFNMKIGAVDAVVLEEASDSTVEFIHLLWDTGSWYGAVMVAIFAIVVPSLKMILLILGEIWRCSEDRSKVASARMYIRFVQIISKWACPDIIAYIFLYYLVRHLNRDPINGLFSLDLGFTCYTLFCWGSTISSLGVHLPVLDEGMTASTDTARPWALRRLGSRGTAAAMLVIQTAFVVCFVLGMTWSCLGLRLESKILEQNGLPQWQIDAMRNLHVAEHAKADVTIFQCVEMLMEAQSESFDANAVLSIIMLVVFVLGLTLLDMVVLAVACFQLLFRQTNSEDNRCNLITLAKHLKKLAMLDVLILGIIVVVLSGSVYKKQGLVLSPGWGLLALAGAECMHYVAYGLVRSFVSSKAQRLQLPIDEFRDRILRHIRENRVTHIQGETGCGKSTRLPQFILEDAQERGEEIRMVVTQPRRMAAVTLARRVASVLGEDIGQGTVGYRISGDTIDGKLCFVTVGYLLQRLVNNPEDFDRYTHVVLDEVHERGVDADLLSMVIKLLMHCCPTVKLIVMSATLQASLFADYFSSLQRNRKASEVLAVGARCHPVEQLFLDDLEEQFDFAESRDRRSLDNALEAFRSLSKGKGKGKSKGGDDTGFKRVEPQISDGLMEVTCSLVQQLAKPGCTVIVFLPGIADITTLFENLAPLDDARELTRAGVIKRADCPRLRIFALHSMIPRQEQEEVFNEVPEDCSHIVLASNIAESSLTLPNVCAVVDLALRRSVQYDTRRLMCCLVTTWCSQSSCKQRRGRAGRTMPGRAVCLVPRRFFEKQLPLFDPPEMLNAPLTKLYLQAKQLCSTLTRVADRVHLPPEVHMDVSAPKALLQEVVQPPSLELLDAAIWELAAVGCLTTAEEDADITPLGQIAIALPCDLRICRLLFLGCLFRCPADALAMAAGLTAPDPFSAPSLLVLKDQREYVQKLDRSFAARRWCDHGTGTASRHAIHRPRARRHSRPIENSARRNS</sequence>
<organism evidence="9 10">
    <name type="scientific">Durusdinium trenchii</name>
    <dbReference type="NCBI Taxonomy" id="1381693"/>
    <lineage>
        <taxon>Eukaryota</taxon>
        <taxon>Sar</taxon>
        <taxon>Alveolata</taxon>
        <taxon>Dinophyceae</taxon>
        <taxon>Suessiales</taxon>
        <taxon>Symbiodiniaceae</taxon>
        <taxon>Durusdinium</taxon>
    </lineage>
</organism>
<dbReference type="InterPro" id="IPR001650">
    <property type="entry name" value="Helicase_C-like"/>
</dbReference>
<dbReference type="InterPro" id="IPR027417">
    <property type="entry name" value="P-loop_NTPase"/>
</dbReference>
<evidence type="ECO:0000256" key="4">
    <source>
        <dbReference type="ARBA" id="ARBA00022840"/>
    </source>
</evidence>
<feature type="domain" description="Helicase ATP-binding" evidence="7">
    <location>
        <begin position="441"/>
        <end position="605"/>
    </location>
</feature>
<dbReference type="InterPro" id="IPR007502">
    <property type="entry name" value="Helicase-assoc_dom"/>
</dbReference>